<evidence type="ECO:0000256" key="3">
    <source>
        <dbReference type="ARBA" id="ARBA00022989"/>
    </source>
</evidence>
<keyword evidence="8" id="KW-1185">Reference proteome</keyword>
<reference evidence="8" key="1">
    <citation type="submission" date="2017-01" db="EMBL/GenBank/DDBJ databases">
        <authorList>
            <person name="Varghese N."/>
            <person name="Submissions S."/>
        </authorList>
    </citation>
    <scope>NUCLEOTIDE SEQUENCE [LARGE SCALE GENOMIC DNA]</scope>
    <source>
        <strain evidence="8">DSM 24913</strain>
    </source>
</reference>
<dbReference type="STRING" id="484498.SAMN05421686_101491"/>
<dbReference type="Pfam" id="PF01694">
    <property type="entry name" value="Rhomboid"/>
    <property type="match status" value="1"/>
</dbReference>
<keyword evidence="4 5" id="KW-0472">Membrane</keyword>
<dbReference type="EMBL" id="FTOH01000001">
    <property type="protein sequence ID" value="SIS45787.1"/>
    <property type="molecule type" value="Genomic_DNA"/>
</dbReference>
<proteinExistence type="predicted"/>
<feature type="transmembrane region" description="Helical" evidence="5">
    <location>
        <begin position="83"/>
        <end position="100"/>
    </location>
</feature>
<organism evidence="7 8">
    <name type="scientific">Thalassolituus maritimus</name>
    <dbReference type="NCBI Taxonomy" id="484498"/>
    <lineage>
        <taxon>Bacteria</taxon>
        <taxon>Pseudomonadati</taxon>
        <taxon>Pseudomonadota</taxon>
        <taxon>Gammaproteobacteria</taxon>
        <taxon>Oceanospirillales</taxon>
        <taxon>Oceanospirillaceae</taxon>
        <taxon>Thalassolituus</taxon>
    </lineage>
</organism>
<name>A0A1N7J945_9GAMM</name>
<feature type="transmembrane region" description="Helical" evidence="5">
    <location>
        <begin position="132"/>
        <end position="151"/>
    </location>
</feature>
<dbReference type="GO" id="GO:0004252">
    <property type="term" value="F:serine-type endopeptidase activity"/>
    <property type="evidence" value="ECO:0007669"/>
    <property type="project" value="InterPro"/>
</dbReference>
<accession>A0A1N7J945</accession>
<keyword evidence="7" id="KW-0645">Protease</keyword>
<dbReference type="AlphaFoldDB" id="A0A1N7J945"/>
<gene>
    <name evidence="7" type="ORF">SAMN05421686_101491</name>
</gene>
<dbReference type="GO" id="GO:0016020">
    <property type="term" value="C:membrane"/>
    <property type="evidence" value="ECO:0007669"/>
    <property type="project" value="UniProtKB-SubCell"/>
</dbReference>
<feature type="transmembrane region" description="Helical" evidence="5">
    <location>
        <begin position="106"/>
        <end position="125"/>
    </location>
</feature>
<evidence type="ECO:0000313" key="7">
    <source>
        <dbReference type="EMBL" id="SIS45787.1"/>
    </source>
</evidence>
<evidence type="ECO:0000259" key="6">
    <source>
        <dbReference type="Pfam" id="PF01694"/>
    </source>
</evidence>
<sequence>MRNYLARSVWIGIGLISVIVFGAGVSATEHLRFDRVAIEAGEWWRLLSAHFVHLSSGHLFLNLAALALAAYVTSPSASLRLQLLAWGWLCLVTGVGLFIFADDLYYYVGLSGALHGAMLVAIAPSPYYSPKVRLIVVLVIVVKVIWEQTGFYDDMANSEMVGGRTEARSHMFGAIAGLVWIAVSQSWKYYERRKSLEN</sequence>
<dbReference type="InterPro" id="IPR023826">
    <property type="entry name" value="Rhom-like_SP_proteobac"/>
</dbReference>
<evidence type="ECO:0000256" key="2">
    <source>
        <dbReference type="ARBA" id="ARBA00022692"/>
    </source>
</evidence>
<dbReference type="GO" id="GO:0006508">
    <property type="term" value="P:proteolysis"/>
    <property type="evidence" value="ECO:0007669"/>
    <property type="project" value="UniProtKB-KW"/>
</dbReference>
<dbReference type="RefSeq" id="WP_076514099.1">
    <property type="nucleotide sequence ID" value="NZ_FTOH01000001.1"/>
</dbReference>
<evidence type="ECO:0000256" key="4">
    <source>
        <dbReference type="ARBA" id="ARBA00023136"/>
    </source>
</evidence>
<dbReference type="InterPro" id="IPR022764">
    <property type="entry name" value="Peptidase_S54_rhomboid_dom"/>
</dbReference>
<evidence type="ECO:0000256" key="1">
    <source>
        <dbReference type="ARBA" id="ARBA00004141"/>
    </source>
</evidence>
<evidence type="ECO:0000256" key="5">
    <source>
        <dbReference type="SAM" id="Phobius"/>
    </source>
</evidence>
<protein>
    <submittedName>
        <fullName evidence="7">Rhomboid family GlyGly-CTERM serine protease</fullName>
    </submittedName>
</protein>
<dbReference type="InterPro" id="IPR035952">
    <property type="entry name" value="Rhomboid-like_sf"/>
</dbReference>
<feature type="transmembrane region" description="Helical" evidence="5">
    <location>
        <begin position="9"/>
        <end position="27"/>
    </location>
</feature>
<dbReference type="SUPFAM" id="SSF144091">
    <property type="entry name" value="Rhomboid-like"/>
    <property type="match status" value="1"/>
</dbReference>
<dbReference type="Proteomes" id="UP000185639">
    <property type="component" value="Unassembled WGS sequence"/>
</dbReference>
<feature type="transmembrane region" description="Helical" evidence="5">
    <location>
        <begin position="171"/>
        <end position="190"/>
    </location>
</feature>
<comment type="subcellular location">
    <subcellularLocation>
        <location evidence="1">Membrane</location>
        <topology evidence="1">Multi-pass membrane protein</topology>
    </subcellularLocation>
</comment>
<feature type="transmembrane region" description="Helical" evidence="5">
    <location>
        <begin position="47"/>
        <end position="71"/>
    </location>
</feature>
<feature type="domain" description="Peptidase S54 rhomboid" evidence="6">
    <location>
        <begin position="41"/>
        <end position="183"/>
    </location>
</feature>
<dbReference type="Gene3D" id="1.20.1540.10">
    <property type="entry name" value="Rhomboid-like"/>
    <property type="match status" value="1"/>
</dbReference>
<keyword evidence="3 5" id="KW-1133">Transmembrane helix</keyword>
<evidence type="ECO:0000313" key="8">
    <source>
        <dbReference type="Proteomes" id="UP000185639"/>
    </source>
</evidence>
<keyword evidence="7" id="KW-0378">Hydrolase</keyword>
<dbReference type="NCBIfam" id="TIGR03902">
    <property type="entry name" value="rhom_GG_sort"/>
    <property type="match status" value="1"/>
</dbReference>
<keyword evidence="2 5" id="KW-0812">Transmembrane</keyword>